<sequence>MFITLSIDHAALAVIAGLLPLIVLPQLPGIRIISILLILGALLWVSGNVYCQWLTLALVSFVWGCWQGDNLLMQIDRLTHREQQVVATINTSHLAWVEGNRVLLDIQQVNGKRVFTAIKVTVTWQKGLNYCAGQQWKFWLRMRGVHSLLNEGGFDSQRWAIANRRPLQGRIIRAELLDATCNARQQTIRIVEQQLEPYRQRQILLALAFGERSQLDPQYWTLLRDTGTAHLMAISGLHIAMAALLGGMLARGVQCLLPVSRIGPLFPLITSWFVAVIYAWLAGRIRQL</sequence>
<organism evidence="9">
    <name type="scientific">Yersinia enterocolitica W22703</name>
    <dbReference type="NCBI Taxonomy" id="913028"/>
    <lineage>
        <taxon>Bacteria</taxon>
        <taxon>Pseudomonadati</taxon>
        <taxon>Pseudomonadota</taxon>
        <taxon>Gammaproteobacteria</taxon>
        <taxon>Enterobacterales</taxon>
        <taxon>Yersiniaceae</taxon>
        <taxon>Yersinia</taxon>
    </lineage>
</organism>
<feature type="transmembrane region" description="Helical" evidence="6">
    <location>
        <begin position="6"/>
        <end position="23"/>
    </location>
</feature>
<dbReference type="GO" id="GO:0005886">
    <property type="term" value="C:plasma membrane"/>
    <property type="evidence" value="ECO:0007669"/>
    <property type="project" value="UniProtKB-SubCell"/>
</dbReference>
<keyword evidence="2" id="KW-1003">Cell membrane</keyword>
<dbReference type="Pfam" id="PF13567">
    <property type="entry name" value="DUF4131"/>
    <property type="match status" value="1"/>
</dbReference>
<dbReference type="EMBL" id="FR718714">
    <property type="protein sequence ID" value="CBX73033.1"/>
    <property type="molecule type" value="Genomic_DNA"/>
</dbReference>
<feature type="domain" description="ComEC/Rec2-related protein" evidence="7">
    <location>
        <begin position="207"/>
        <end position="283"/>
    </location>
</feature>
<evidence type="ECO:0000256" key="6">
    <source>
        <dbReference type="SAM" id="Phobius"/>
    </source>
</evidence>
<comment type="subcellular location">
    <subcellularLocation>
        <location evidence="1">Cell membrane</location>
        <topology evidence="1">Multi-pass membrane protein</topology>
    </subcellularLocation>
</comment>
<feature type="transmembrane region" description="Helical" evidence="6">
    <location>
        <begin position="231"/>
        <end position="250"/>
    </location>
</feature>
<evidence type="ECO:0000256" key="5">
    <source>
        <dbReference type="ARBA" id="ARBA00023136"/>
    </source>
</evidence>
<reference evidence="9" key="1">
    <citation type="journal article" date="2011" name="BMC Genomics">
        <title>Shotgun sequencing of Yersinia enterocolitica strain W22703 (biotype 2, serotype O:9): genomic evidence for oscillation between invertebrates and mammals.</title>
        <authorList>
            <person name="Fuchs T.M."/>
            <person name="Brandt K."/>
            <person name="Starke M."/>
            <person name="Rattei T."/>
        </authorList>
    </citation>
    <scope>NUCLEOTIDE SEQUENCE</scope>
</reference>
<keyword evidence="5 6" id="KW-0472">Membrane</keyword>
<evidence type="ECO:0000256" key="3">
    <source>
        <dbReference type="ARBA" id="ARBA00022692"/>
    </source>
</evidence>
<evidence type="ECO:0000313" key="9">
    <source>
        <dbReference type="EMBL" id="CBX73033.1"/>
    </source>
</evidence>
<feature type="transmembrane region" description="Helical" evidence="6">
    <location>
        <begin position="262"/>
        <end position="281"/>
    </location>
</feature>
<feature type="domain" description="DUF4131" evidence="8">
    <location>
        <begin position="32"/>
        <end position="160"/>
    </location>
</feature>
<feature type="transmembrane region" description="Helical" evidence="6">
    <location>
        <begin position="30"/>
        <end position="47"/>
    </location>
</feature>
<dbReference type="AlphaFoldDB" id="F4N4M5"/>
<evidence type="ECO:0000256" key="1">
    <source>
        <dbReference type="ARBA" id="ARBA00004651"/>
    </source>
</evidence>
<proteinExistence type="predicted"/>
<keyword evidence="3 6" id="KW-0812">Transmembrane</keyword>
<dbReference type="InterPro" id="IPR052159">
    <property type="entry name" value="Competence_DNA_uptake"/>
</dbReference>
<gene>
    <name evidence="9" type="ORF">YEW_DU16380</name>
</gene>
<dbReference type="Pfam" id="PF03772">
    <property type="entry name" value="Competence"/>
    <property type="match status" value="1"/>
</dbReference>
<evidence type="ECO:0000259" key="7">
    <source>
        <dbReference type="Pfam" id="PF03772"/>
    </source>
</evidence>
<dbReference type="PANTHER" id="PTHR30619:SF1">
    <property type="entry name" value="RECOMBINATION PROTEIN 2"/>
    <property type="match status" value="1"/>
</dbReference>
<evidence type="ECO:0000259" key="8">
    <source>
        <dbReference type="Pfam" id="PF13567"/>
    </source>
</evidence>
<name>F4N4M5_YEREN</name>
<dbReference type="InterPro" id="IPR025405">
    <property type="entry name" value="DUF4131"/>
</dbReference>
<dbReference type="PANTHER" id="PTHR30619">
    <property type="entry name" value="DNA INTERNALIZATION/COMPETENCE PROTEIN COMEC/REC2"/>
    <property type="match status" value="1"/>
</dbReference>
<protein>
    <recommendedName>
        <fullName evidence="10">ComEC/Rec2-related protein domain-containing protein</fullName>
    </recommendedName>
</protein>
<keyword evidence="4 6" id="KW-1133">Transmembrane helix</keyword>
<evidence type="ECO:0008006" key="10">
    <source>
        <dbReference type="Google" id="ProtNLM"/>
    </source>
</evidence>
<evidence type="ECO:0000256" key="2">
    <source>
        <dbReference type="ARBA" id="ARBA00022475"/>
    </source>
</evidence>
<accession>F4N4M5</accession>
<evidence type="ECO:0000256" key="4">
    <source>
        <dbReference type="ARBA" id="ARBA00022989"/>
    </source>
</evidence>
<dbReference type="InterPro" id="IPR004477">
    <property type="entry name" value="ComEC_N"/>
</dbReference>